<evidence type="ECO:0000256" key="11">
    <source>
        <dbReference type="SAM" id="MobiDB-lite"/>
    </source>
</evidence>
<keyword evidence="4 9" id="KW-1134">Transmembrane beta strand</keyword>
<dbReference type="InterPro" id="IPR012910">
    <property type="entry name" value="Plug_dom"/>
</dbReference>
<dbReference type="Pfam" id="PF07715">
    <property type="entry name" value="Plug"/>
    <property type="match status" value="1"/>
</dbReference>
<organism evidence="15 16">
    <name type="scientific">Cobetia amphilecti</name>
    <dbReference type="NCBI Taxonomy" id="1055104"/>
    <lineage>
        <taxon>Bacteria</taxon>
        <taxon>Pseudomonadati</taxon>
        <taxon>Pseudomonadota</taxon>
        <taxon>Gammaproteobacteria</taxon>
        <taxon>Oceanospirillales</taxon>
        <taxon>Halomonadaceae</taxon>
        <taxon>Cobetia</taxon>
    </lineage>
</organism>
<dbReference type="GO" id="GO:0015344">
    <property type="term" value="F:siderophore uptake transmembrane transporter activity"/>
    <property type="evidence" value="ECO:0007669"/>
    <property type="project" value="TreeGrafter"/>
</dbReference>
<evidence type="ECO:0000256" key="8">
    <source>
        <dbReference type="ARBA" id="ARBA00023237"/>
    </source>
</evidence>
<dbReference type="EMBL" id="JAUORK010000002">
    <property type="protein sequence ID" value="MDO6670901.1"/>
    <property type="molecule type" value="Genomic_DNA"/>
</dbReference>
<name>A0AAP4TXT1_9GAMM</name>
<evidence type="ECO:0000256" key="7">
    <source>
        <dbReference type="ARBA" id="ARBA00023136"/>
    </source>
</evidence>
<protein>
    <submittedName>
        <fullName evidence="15">TonB-dependent receptor</fullName>
    </submittedName>
</protein>
<dbReference type="Gene3D" id="2.40.170.20">
    <property type="entry name" value="TonB-dependent receptor, beta-barrel domain"/>
    <property type="match status" value="1"/>
</dbReference>
<evidence type="ECO:0000256" key="1">
    <source>
        <dbReference type="ARBA" id="ARBA00004571"/>
    </source>
</evidence>
<dbReference type="AlphaFoldDB" id="A0AAP4TXT1"/>
<keyword evidence="7 9" id="KW-0472">Membrane</keyword>
<keyword evidence="12" id="KW-0732">Signal</keyword>
<evidence type="ECO:0000256" key="10">
    <source>
        <dbReference type="RuleBase" id="RU003357"/>
    </source>
</evidence>
<evidence type="ECO:0000313" key="16">
    <source>
        <dbReference type="Proteomes" id="UP001170481"/>
    </source>
</evidence>
<dbReference type="InterPro" id="IPR000531">
    <property type="entry name" value="Beta-barrel_TonB"/>
</dbReference>
<keyword evidence="6 10" id="KW-0798">TonB box</keyword>
<evidence type="ECO:0000259" key="14">
    <source>
        <dbReference type="Pfam" id="PF07715"/>
    </source>
</evidence>
<comment type="similarity">
    <text evidence="2 9 10">Belongs to the TonB-dependent receptor family.</text>
</comment>
<dbReference type="Gene3D" id="2.170.130.10">
    <property type="entry name" value="TonB-dependent receptor, plug domain"/>
    <property type="match status" value="1"/>
</dbReference>
<keyword evidence="15" id="KW-0675">Receptor</keyword>
<feature type="region of interest" description="Disordered" evidence="11">
    <location>
        <begin position="339"/>
        <end position="360"/>
    </location>
</feature>
<dbReference type="Pfam" id="PF00593">
    <property type="entry name" value="TonB_dep_Rec_b-barrel"/>
    <property type="match status" value="1"/>
</dbReference>
<dbReference type="Proteomes" id="UP001170481">
    <property type="component" value="Unassembled WGS sequence"/>
</dbReference>
<feature type="domain" description="TonB-dependent receptor plug" evidence="14">
    <location>
        <begin position="46"/>
        <end position="140"/>
    </location>
</feature>
<dbReference type="InterPro" id="IPR037066">
    <property type="entry name" value="Plug_dom_sf"/>
</dbReference>
<dbReference type="InterPro" id="IPR036942">
    <property type="entry name" value="Beta-barrel_TonB_sf"/>
</dbReference>
<keyword evidence="3 9" id="KW-0813">Transport</keyword>
<sequence length="651" mass="70900">MHLRLHPLTAAVLSASALTLGATSHALAGDMSTLVVSEDRLEQNIVISAEEIEERQARDLEDLFRAEPGVSVGGGIAIGQKVYVRGLEDTNLNVTIDGARQGGYLFHHTGRLTIDPALLKQAEIDKAPATADDGPGALGGSLRFETKDAQDLLKPGQDLGARVSVGTESAADATSGTTAFYGRLGENLGLMGYVSGRNSDDYEVGGGGEQEQTAGQQRGYLLKMSLLDVNDQDLRISAERTTDHGTYFTRPHMPSFSSQQPTYQEMERETFTVNHAWHPGNDLIDTRTTLYHTTQELDRVEAGSTSRSREFGADVRNTLRLKTGDLAHALTTGVDFYDQDTRRSDDAGSAGPNNEDTSRDLGVYAQNRMTLGPWALSVGARLDDYDSDYGEAGSVSGSEVSPNAILSVDATDNLTLHAGYGEAIRGAKAREVILIGDDVTIAEGLEPERARQREIGLDWHQRDALMAGDRLGFALTGFHTDIENYQAYDRGSDPAVLYNLEGEVESRGYEASLNWGVGGYDTRLGYAKVVMKNNDGDPLGDEMNIGASTGDKWTWDHQYHLPNHNVTLGYTLNAVERLERVAEGDEEKPGYVTHDIRAQWTPASYQDLTLTLAVNNVFDKRYSDHSSYLLSSGDSMLEPGRDIRLGASYSF</sequence>
<comment type="subcellular location">
    <subcellularLocation>
        <location evidence="1 9">Cell outer membrane</location>
        <topology evidence="1 9">Multi-pass membrane protein</topology>
    </subcellularLocation>
</comment>
<evidence type="ECO:0000256" key="5">
    <source>
        <dbReference type="ARBA" id="ARBA00022692"/>
    </source>
</evidence>
<evidence type="ECO:0000256" key="6">
    <source>
        <dbReference type="ARBA" id="ARBA00023077"/>
    </source>
</evidence>
<dbReference type="PANTHER" id="PTHR30069:SF41">
    <property type="entry name" value="HEME_HEMOPEXIN UTILIZATION PROTEIN C"/>
    <property type="match status" value="1"/>
</dbReference>
<accession>A0AAP4TXT1</accession>
<feature type="signal peptide" evidence="12">
    <location>
        <begin position="1"/>
        <end position="28"/>
    </location>
</feature>
<feature type="chain" id="PRO_5042832462" evidence="12">
    <location>
        <begin position="29"/>
        <end position="651"/>
    </location>
</feature>
<dbReference type="PANTHER" id="PTHR30069">
    <property type="entry name" value="TONB-DEPENDENT OUTER MEMBRANE RECEPTOR"/>
    <property type="match status" value="1"/>
</dbReference>
<gene>
    <name evidence="15" type="ORF">Q4535_02100</name>
</gene>
<dbReference type="PROSITE" id="PS52016">
    <property type="entry name" value="TONB_DEPENDENT_REC_3"/>
    <property type="match status" value="1"/>
</dbReference>
<evidence type="ECO:0000256" key="3">
    <source>
        <dbReference type="ARBA" id="ARBA00022448"/>
    </source>
</evidence>
<feature type="domain" description="TonB-dependent receptor-like beta-barrel" evidence="13">
    <location>
        <begin position="241"/>
        <end position="617"/>
    </location>
</feature>
<dbReference type="CDD" id="cd01347">
    <property type="entry name" value="ligand_gated_channel"/>
    <property type="match status" value="1"/>
</dbReference>
<comment type="caution">
    <text evidence="15">The sequence shown here is derived from an EMBL/GenBank/DDBJ whole genome shotgun (WGS) entry which is preliminary data.</text>
</comment>
<evidence type="ECO:0000256" key="4">
    <source>
        <dbReference type="ARBA" id="ARBA00022452"/>
    </source>
</evidence>
<evidence type="ECO:0000256" key="12">
    <source>
        <dbReference type="SAM" id="SignalP"/>
    </source>
</evidence>
<evidence type="ECO:0000259" key="13">
    <source>
        <dbReference type="Pfam" id="PF00593"/>
    </source>
</evidence>
<evidence type="ECO:0000256" key="2">
    <source>
        <dbReference type="ARBA" id="ARBA00009810"/>
    </source>
</evidence>
<dbReference type="RefSeq" id="WP_303592763.1">
    <property type="nucleotide sequence ID" value="NZ_JAUORK010000002.1"/>
</dbReference>
<proteinExistence type="inferred from homology"/>
<dbReference type="GO" id="GO:0044718">
    <property type="term" value="P:siderophore transmembrane transport"/>
    <property type="evidence" value="ECO:0007669"/>
    <property type="project" value="TreeGrafter"/>
</dbReference>
<evidence type="ECO:0000256" key="9">
    <source>
        <dbReference type="PROSITE-ProRule" id="PRU01360"/>
    </source>
</evidence>
<dbReference type="InterPro" id="IPR039426">
    <property type="entry name" value="TonB-dep_rcpt-like"/>
</dbReference>
<keyword evidence="5 9" id="KW-0812">Transmembrane</keyword>
<dbReference type="SUPFAM" id="SSF56935">
    <property type="entry name" value="Porins"/>
    <property type="match status" value="1"/>
</dbReference>
<evidence type="ECO:0000313" key="15">
    <source>
        <dbReference type="EMBL" id="MDO6670901.1"/>
    </source>
</evidence>
<keyword evidence="8 9" id="KW-0998">Cell outer membrane</keyword>
<dbReference type="GO" id="GO:0009279">
    <property type="term" value="C:cell outer membrane"/>
    <property type="evidence" value="ECO:0007669"/>
    <property type="project" value="UniProtKB-SubCell"/>
</dbReference>
<reference evidence="15" key="1">
    <citation type="submission" date="2023-07" db="EMBL/GenBank/DDBJ databases">
        <title>Genome content predicts the carbon catabolic preferences of heterotrophic bacteria.</title>
        <authorList>
            <person name="Gralka M."/>
        </authorList>
    </citation>
    <scope>NUCLEOTIDE SEQUENCE</scope>
    <source>
        <strain evidence="15">C2R13</strain>
    </source>
</reference>